<dbReference type="PROSITE" id="PS50088">
    <property type="entry name" value="ANK_REPEAT"/>
    <property type="match status" value="7"/>
</dbReference>
<dbReference type="Gene3D" id="1.10.150.50">
    <property type="entry name" value="Transcription Factor, Ets-1"/>
    <property type="match status" value="1"/>
</dbReference>
<reference evidence="6" key="1">
    <citation type="submission" date="2023-10" db="EMBL/GenBank/DDBJ databases">
        <title>Genome assemblies of two species of porcelain crab, Petrolisthes cinctipes and Petrolisthes manimaculis (Anomura: Porcellanidae).</title>
        <authorList>
            <person name="Angst P."/>
        </authorList>
    </citation>
    <scope>NUCLEOTIDE SEQUENCE</scope>
    <source>
        <strain evidence="6">PB745_01</strain>
        <tissue evidence="6">Gill</tissue>
    </source>
</reference>
<feature type="compositionally biased region" description="Low complexity" evidence="4">
    <location>
        <begin position="542"/>
        <end position="557"/>
    </location>
</feature>
<feature type="repeat" description="ANK" evidence="3">
    <location>
        <begin position="59"/>
        <end position="91"/>
    </location>
</feature>
<evidence type="ECO:0000313" key="6">
    <source>
        <dbReference type="EMBL" id="KAK3870184.1"/>
    </source>
</evidence>
<dbReference type="EMBL" id="JAWQEG010000722">
    <property type="protein sequence ID" value="KAK3886230.1"/>
    <property type="molecule type" value="Genomic_DNA"/>
</dbReference>
<gene>
    <name evidence="7" type="ORF">Pcinc_009612</name>
    <name evidence="6" type="ORF">Pcinc_024554</name>
</gene>
<dbReference type="SUPFAM" id="SSF47769">
    <property type="entry name" value="SAM/Pointed domain"/>
    <property type="match status" value="1"/>
</dbReference>
<dbReference type="PANTHER" id="PTHR24173">
    <property type="entry name" value="ANKYRIN REPEAT CONTAINING"/>
    <property type="match status" value="1"/>
</dbReference>
<accession>A0AAE1FB14</accession>
<dbReference type="SMART" id="SM00454">
    <property type="entry name" value="SAM"/>
    <property type="match status" value="1"/>
</dbReference>
<feature type="compositionally biased region" description="Gly residues" evidence="4">
    <location>
        <begin position="647"/>
        <end position="663"/>
    </location>
</feature>
<feature type="compositionally biased region" description="Low complexity" evidence="4">
    <location>
        <begin position="605"/>
        <end position="628"/>
    </location>
</feature>
<dbReference type="SUPFAM" id="SSF48403">
    <property type="entry name" value="Ankyrin repeat"/>
    <property type="match status" value="1"/>
</dbReference>
<feature type="region of interest" description="Disordered" evidence="4">
    <location>
        <begin position="542"/>
        <end position="686"/>
    </location>
</feature>
<feature type="region of interest" description="Disordered" evidence="4">
    <location>
        <begin position="502"/>
        <end position="528"/>
    </location>
</feature>
<feature type="compositionally biased region" description="Basic and acidic residues" evidence="4">
    <location>
        <begin position="630"/>
        <end position="646"/>
    </location>
</feature>
<dbReference type="EMBL" id="JAWQEG010002707">
    <property type="protein sequence ID" value="KAK3870184.1"/>
    <property type="molecule type" value="Genomic_DNA"/>
</dbReference>
<dbReference type="AlphaFoldDB" id="A0AAE1FB14"/>
<dbReference type="InterPro" id="IPR013761">
    <property type="entry name" value="SAM/pointed_sf"/>
</dbReference>
<feature type="domain" description="SAM" evidence="5">
    <location>
        <begin position="693"/>
        <end position="751"/>
    </location>
</feature>
<dbReference type="InterPro" id="IPR002110">
    <property type="entry name" value="Ankyrin_rpt"/>
</dbReference>
<feature type="compositionally biased region" description="Basic and acidic residues" evidence="4">
    <location>
        <begin position="665"/>
        <end position="677"/>
    </location>
</feature>
<dbReference type="InterPro" id="IPR036770">
    <property type="entry name" value="Ankyrin_rpt-contain_sf"/>
</dbReference>
<evidence type="ECO:0000313" key="7">
    <source>
        <dbReference type="EMBL" id="KAK3886230.1"/>
    </source>
</evidence>
<feature type="repeat" description="ANK" evidence="3">
    <location>
        <begin position="125"/>
        <end position="157"/>
    </location>
</feature>
<evidence type="ECO:0000256" key="2">
    <source>
        <dbReference type="ARBA" id="ARBA00023043"/>
    </source>
</evidence>
<evidence type="ECO:0000256" key="1">
    <source>
        <dbReference type="ARBA" id="ARBA00022737"/>
    </source>
</evidence>
<dbReference type="Pfam" id="PF12796">
    <property type="entry name" value="Ank_2"/>
    <property type="match status" value="3"/>
</dbReference>
<evidence type="ECO:0000256" key="3">
    <source>
        <dbReference type="PROSITE-ProRule" id="PRU00023"/>
    </source>
</evidence>
<organism evidence="6 8">
    <name type="scientific">Petrolisthes cinctipes</name>
    <name type="common">Flat porcelain crab</name>
    <dbReference type="NCBI Taxonomy" id="88211"/>
    <lineage>
        <taxon>Eukaryota</taxon>
        <taxon>Metazoa</taxon>
        <taxon>Ecdysozoa</taxon>
        <taxon>Arthropoda</taxon>
        <taxon>Crustacea</taxon>
        <taxon>Multicrustacea</taxon>
        <taxon>Malacostraca</taxon>
        <taxon>Eumalacostraca</taxon>
        <taxon>Eucarida</taxon>
        <taxon>Decapoda</taxon>
        <taxon>Pleocyemata</taxon>
        <taxon>Anomura</taxon>
        <taxon>Galatheoidea</taxon>
        <taxon>Porcellanidae</taxon>
        <taxon>Petrolisthes</taxon>
    </lineage>
</organism>
<keyword evidence="8" id="KW-1185">Reference proteome</keyword>
<dbReference type="PROSITE" id="PS50297">
    <property type="entry name" value="ANK_REP_REGION"/>
    <property type="match status" value="6"/>
</dbReference>
<feature type="repeat" description="ANK" evidence="3">
    <location>
        <begin position="195"/>
        <end position="227"/>
    </location>
</feature>
<dbReference type="PRINTS" id="PR01415">
    <property type="entry name" value="ANKYRIN"/>
</dbReference>
<dbReference type="PANTHER" id="PTHR24173:SF74">
    <property type="entry name" value="ANKYRIN REPEAT DOMAIN-CONTAINING PROTEIN 16"/>
    <property type="match status" value="1"/>
</dbReference>
<keyword evidence="1" id="KW-0677">Repeat</keyword>
<dbReference type="Proteomes" id="UP001286313">
    <property type="component" value="Unassembled WGS sequence"/>
</dbReference>
<evidence type="ECO:0000256" key="4">
    <source>
        <dbReference type="SAM" id="MobiDB-lite"/>
    </source>
</evidence>
<evidence type="ECO:0000259" key="5">
    <source>
        <dbReference type="PROSITE" id="PS50105"/>
    </source>
</evidence>
<feature type="repeat" description="ANK" evidence="3">
    <location>
        <begin position="161"/>
        <end position="193"/>
    </location>
</feature>
<keyword evidence="2 3" id="KW-0040">ANK repeat</keyword>
<sequence>MVEEYSGSGIWLQRATYGGNEMMDVDPVQEFHRATEEGDIDYVSSVIKAGLDVDCLDHDNNTALHIAAANDHEAVVALLLSCQAESEATNSMGWTPLMQAARHGHMAVVLLLVQAGVSVDARNRLGMTALMLASVSGHMGTIRTLIDVGANYNPPSSITPCQVTPLMIAAQHGNDAVVRLYLDKGVNAKQATPKTGITPLMFSAAGGNLSTAQILLDRGADPNSLSASHLTALDVAEACNRPDISSCLQKRTTHQKKGSQCDIMEASRRGDVQAVQEILMSDPSQCLTPNADGATPLMVTAMMGHIQVAQVLLQYGAHVDAQDFRNGWTALMQAIYHRQTEMAKFLVQCGADMNKVTHRGYTAFDFASEMLDTDIMRIFIEAQMSTPLGNMGNVSPCPQPVWSYNTGASTDCPEGTSKLGLKHWWNRVSNKFHKVRGMKAVKVNNPEPESIGELDQVSPLTPIHYDPILPQEVRLPPIMDFGAGSAYVLETMRSMVPPHISPTGFKPTAMPPGRKILPGGPLEPPRHATNSRLLKWSLVSSVSPGSSLSAPSPQSSGEARGLGSMLKSGGTKVVAEGGRSTKKDRGGGERELLVLSMDSGDSGPSSLKTVTSSKSSKSSRSSRSTSTLIAEREGEERRERRSHGESGEGGPEYLRGGGGGGSDGKVSEKMGTKRPEKGMSTLPPLDLSTDGGLAEVLSKLGLSKYLGVFEEQEVDLEVLLELTDGDLCDLGILDATVRSTIMAATVMLRSKLQS</sequence>
<dbReference type="InterPro" id="IPR001660">
    <property type="entry name" value="SAM"/>
</dbReference>
<dbReference type="PROSITE" id="PS50105">
    <property type="entry name" value="SAM_DOMAIN"/>
    <property type="match status" value="1"/>
</dbReference>
<feature type="repeat" description="ANK" evidence="3">
    <location>
        <begin position="326"/>
        <end position="358"/>
    </location>
</feature>
<proteinExistence type="predicted"/>
<dbReference type="SMART" id="SM00248">
    <property type="entry name" value="ANK"/>
    <property type="match status" value="8"/>
</dbReference>
<dbReference type="Pfam" id="PF00023">
    <property type="entry name" value="Ank"/>
    <property type="match status" value="1"/>
</dbReference>
<feature type="repeat" description="ANK" evidence="3">
    <location>
        <begin position="292"/>
        <end position="324"/>
    </location>
</feature>
<protein>
    <recommendedName>
        <fullName evidence="5">SAM domain-containing protein</fullName>
    </recommendedName>
</protein>
<comment type="caution">
    <text evidence="6">The sequence shown here is derived from an EMBL/GenBank/DDBJ whole genome shotgun (WGS) entry which is preliminary data.</text>
</comment>
<dbReference type="Pfam" id="PF00536">
    <property type="entry name" value="SAM_1"/>
    <property type="match status" value="1"/>
</dbReference>
<name>A0AAE1FB14_PETCI</name>
<evidence type="ECO:0000313" key="8">
    <source>
        <dbReference type="Proteomes" id="UP001286313"/>
    </source>
</evidence>
<dbReference type="Gene3D" id="1.25.40.20">
    <property type="entry name" value="Ankyrin repeat-containing domain"/>
    <property type="match status" value="4"/>
</dbReference>
<feature type="repeat" description="ANK" evidence="3">
    <location>
        <begin position="92"/>
        <end position="124"/>
    </location>
</feature>
<feature type="compositionally biased region" description="Basic and acidic residues" evidence="4">
    <location>
        <begin position="579"/>
        <end position="592"/>
    </location>
</feature>